<evidence type="ECO:0000256" key="6">
    <source>
        <dbReference type="ARBA" id="ARBA00022968"/>
    </source>
</evidence>
<keyword evidence="10" id="KW-0997">Cell inner membrane</keyword>
<dbReference type="SUPFAM" id="SSF110111">
    <property type="entry name" value="Ctag/Cox11"/>
    <property type="match status" value="1"/>
</dbReference>
<dbReference type="PIRSF" id="PIRSF005413">
    <property type="entry name" value="COX11"/>
    <property type="match status" value="1"/>
</dbReference>
<evidence type="ECO:0000313" key="13">
    <source>
        <dbReference type="Proteomes" id="UP000550508"/>
    </source>
</evidence>
<protein>
    <recommendedName>
        <fullName evidence="4 10">Cytochrome c oxidase assembly protein CtaG</fullName>
    </recommendedName>
</protein>
<comment type="subcellular location">
    <subcellularLocation>
        <location evidence="2 10">Cell inner membrane</location>
        <topology evidence="2 10">Single-pass type II membrane protein</topology>
        <orientation evidence="2 10">Periplasmic side</orientation>
    </subcellularLocation>
</comment>
<evidence type="ECO:0000256" key="8">
    <source>
        <dbReference type="ARBA" id="ARBA00023008"/>
    </source>
</evidence>
<dbReference type="FunFam" id="2.60.370.10:FF:000001">
    <property type="entry name" value="COX11 cytochrome c oxidase assembly homolog"/>
    <property type="match status" value="1"/>
</dbReference>
<dbReference type="GO" id="GO:0005507">
    <property type="term" value="F:copper ion binding"/>
    <property type="evidence" value="ECO:0007669"/>
    <property type="project" value="InterPro"/>
</dbReference>
<dbReference type="PANTHER" id="PTHR21320">
    <property type="entry name" value="CYTOCHROME C OXIDASE ASSEMBLY PROTEIN COX11-RELATED"/>
    <property type="match status" value="1"/>
</dbReference>
<dbReference type="HAMAP" id="MF_00155">
    <property type="entry name" value="CtaG"/>
    <property type="match status" value="1"/>
</dbReference>
<keyword evidence="9 10" id="KW-0472">Membrane</keyword>
<dbReference type="PANTHER" id="PTHR21320:SF3">
    <property type="entry name" value="CYTOCHROME C OXIDASE ASSEMBLY PROTEIN COX11, MITOCHONDRIAL-RELATED"/>
    <property type="match status" value="1"/>
</dbReference>
<keyword evidence="6 10" id="KW-0735">Signal-anchor</keyword>
<dbReference type="Gene3D" id="2.60.370.10">
    <property type="entry name" value="Ctag/Cox11"/>
    <property type="match status" value="1"/>
</dbReference>
<evidence type="ECO:0000256" key="1">
    <source>
        <dbReference type="ARBA" id="ARBA00004007"/>
    </source>
</evidence>
<proteinExistence type="inferred from homology"/>
<organism evidence="12 13">
    <name type="scientific">Phyllobacterium pellucidum</name>
    <dbReference type="NCBI Taxonomy" id="2740464"/>
    <lineage>
        <taxon>Bacteria</taxon>
        <taxon>Pseudomonadati</taxon>
        <taxon>Pseudomonadota</taxon>
        <taxon>Alphaproteobacteria</taxon>
        <taxon>Hyphomicrobiales</taxon>
        <taxon>Phyllobacteriaceae</taxon>
        <taxon>Phyllobacterium</taxon>
    </lineage>
</organism>
<name>A0A849VLX3_9HYPH</name>
<gene>
    <name evidence="10" type="primary">ctaG</name>
    <name evidence="12" type="ORF">HQ945_03530</name>
</gene>
<keyword evidence="7 10" id="KW-1133">Transmembrane helix</keyword>
<evidence type="ECO:0000256" key="9">
    <source>
        <dbReference type="ARBA" id="ARBA00023136"/>
    </source>
</evidence>
<evidence type="ECO:0000256" key="11">
    <source>
        <dbReference type="SAM" id="Phobius"/>
    </source>
</evidence>
<dbReference type="AlphaFoldDB" id="A0A849VLX3"/>
<dbReference type="NCBIfam" id="NF003465">
    <property type="entry name" value="PRK05089.1"/>
    <property type="match status" value="1"/>
</dbReference>
<evidence type="ECO:0000256" key="3">
    <source>
        <dbReference type="ARBA" id="ARBA00009620"/>
    </source>
</evidence>
<evidence type="ECO:0000256" key="5">
    <source>
        <dbReference type="ARBA" id="ARBA00022692"/>
    </source>
</evidence>
<comment type="function">
    <text evidence="1 10">Exerts its effect at some terminal stage of cytochrome c oxidase synthesis, probably by being involved in the insertion of the copper B into subunit I.</text>
</comment>
<feature type="topological domain" description="Periplasmic" evidence="10">
    <location>
        <begin position="47"/>
        <end position="213"/>
    </location>
</feature>
<keyword evidence="13" id="KW-1185">Reference proteome</keyword>
<evidence type="ECO:0000313" key="12">
    <source>
        <dbReference type="EMBL" id="NTS30316.1"/>
    </source>
</evidence>
<dbReference type="InterPro" id="IPR007533">
    <property type="entry name" value="Cyt_c_oxidase_assmbl_CtaG"/>
</dbReference>
<dbReference type="EMBL" id="JABUMX010000001">
    <property type="protein sequence ID" value="NTS30316.1"/>
    <property type="molecule type" value="Genomic_DNA"/>
</dbReference>
<dbReference type="Pfam" id="PF04442">
    <property type="entry name" value="CtaG_Cox11"/>
    <property type="match status" value="1"/>
</dbReference>
<evidence type="ECO:0000256" key="2">
    <source>
        <dbReference type="ARBA" id="ARBA00004382"/>
    </source>
</evidence>
<feature type="topological domain" description="Cytoplasmic" evidence="10">
    <location>
        <begin position="1"/>
        <end position="23"/>
    </location>
</feature>
<feature type="transmembrane region" description="Helical" evidence="11">
    <location>
        <begin position="28"/>
        <end position="53"/>
    </location>
</feature>
<comment type="similarity">
    <text evidence="3 10">Belongs to the COX11/CtaG family.</text>
</comment>
<dbReference type="Proteomes" id="UP000550508">
    <property type="component" value="Unassembled WGS sequence"/>
</dbReference>
<keyword evidence="10" id="KW-1003">Cell membrane</keyword>
<dbReference type="GO" id="GO:0005886">
    <property type="term" value="C:plasma membrane"/>
    <property type="evidence" value="ECO:0007669"/>
    <property type="project" value="UniProtKB-SubCell"/>
</dbReference>
<reference evidence="12 13" key="1">
    <citation type="submission" date="2020-05" db="EMBL/GenBank/DDBJ databases">
        <authorList>
            <person name="Kim M.K."/>
        </authorList>
    </citation>
    <scope>NUCLEOTIDE SEQUENCE [LARGE SCALE GENOMIC DNA]</scope>
    <source>
        <strain evidence="12 13">BT25</strain>
    </source>
</reference>
<keyword evidence="5 10" id="KW-0812">Transmembrane</keyword>
<accession>A0A849VLX3</accession>
<evidence type="ECO:0000256" key="4">
    <source>
        <dbReference type="ARBA" id="ARBA00015384"/>
    </source>
</evidence>
<sequence>MSGSMSEETVKSADAPTGRKRKVSDRTIAISCLAFFFGMVGMAFAAVPLYAMFCQVTGYGGTTQRVEQMSDTILDKTITVRFDANTSGALPWKFEPVQREVTMKIGETSLIKYEAKSIADKPTAGRAAFNVTPQAAGAYFNKVECFCFTDTVLKPGEDLEMPVVFFVDPDIVNAPELKGVNTITLSYTFFPIAMPAPLAANTDVKKENGSGQL</sequence>
<evidence type="ECO:0000256" key="10">
    <source>
        <dbReference type="HAMAP-Rule" id="MF_00155"/>
    </source>
</evidence>
<evidence type="ECO:0000256" key="7">
    <source>
        <dbReference type="ARBA" id="ARBA00022989"/>
    </source>
</evidence>
<dbReference type="GO" id="GO:0008535">
    <property type="term" value="P:respiratory chain complex IV assembly"/>
    <property type="evidence" value="ECO:0007669"/>
    <property type="project" value="UniProtKB-UniRule"/>
</dbReference>
<dbReference type="InterPro" id="IPR023471">
    <property type="entry name" value="CtaG/Cox11_dom_sf"/>
</dbReference>
<keyword evidence="8 10" id="KW-0186">Copper</keyword>
<comment type="caution">
    <text evidence="12">The sequence shown here is derived from an EMBL/GenBank/DDBJ whole genome shotgun (WGS) entry which is preliminary data.</text>
</comment>